<dbReference type="AlphaFoldDB" id="K0K9U9"/>
<dbReference type="Gene3D" id="3.40.50.300">
    <property type="entry name" value="P-loop containing nucleotide triphosphate hydrolases"/>
    <property type="match status" value="1"/>
</dbReference>
<dbReference type="EMBL" id="HE804045">
    <property type="protein sequence ID" value="CCH35086.1"/>
    <property type="molecule type" value="Genomic_DNA"/>
</dbReference>
<evidence type="ECO:0000313" key="6">
    <source>
        <dbReference type="Proteomes" id="UP000006281"/>
    </source>
</evidence>
<dbReference type="PRINTS" id="PR00364">
    <property type="entry name" value="DISEASERSIST"/>
</dbReference>
<dbReference type="Pfam" id="PF25872">
    <property type="entry name" value="HTH_77"/>
    <property type="match status" value="1"/>
</dbReference>
<dbReference type="SUPFAM" id="SSF52540">
    <property type="entry name" value="P-loop containing nucleoside triphosphate hydrolases"/>
    <property type="match status" value="1"/>
</dbReference>
<proteinExistence type="inferred from homology"/>
<comment type="similarity">
    <text evidence="1">Belongs to the AfsR/DnrI/RedD regulatory family.</text>
</comment>
<name>K0K9U9_SACES</name>
<dbReference type="InterPro" id="IPR005158">
    <property type="entry name" value="BTAD"/>
</dbReference>
<reference evidence="5 6" key="1">
    <citation type="journal article" date="2012" name="BMC Genomics">
        <title>Complete genome sequence of Saccharothrix espanaensis DSM 44229T and comparison to the other completely sequenced Pseudonocardiaceae.</title>
        <authorList>
            <person name="Strobel T."/>
            <person name="Al-Dilaimi A."/>
            <person name="Blom J."/>
            <person name="Gessner A."/>
            <person name="Kalinowski J."/>
            <person name="Luzhetska M."/>
            <person name="Puhler A."/>
            <person name="Szczepanowski R."/>
            <person name="Bechthold A."/>
            <person name="Ruckert C."/>
        </authorList>
    </citation>
    <scope>NUCLEOTIDE SEQUENCE [LARGE SCALE GENOMIC DNA]</scope>
    <source>
        <strain evidence="6">ATCC 51144 / DSM 44229 / JCM 9112 / NBRC 15066 / NRRL 15764</strain>
    </source>
</reference>
<dbReference type="InterPro" id="IPR011990">
    <property type="entry name" value="TPR-like_helical_dom_sf"/>
</dbReference>
<keyword evidence="6" id="KW-1185">Reference proteome</keyword>
<keyword evidence="2 3" id="KW-0238">DNA-binding</keyword>
<dbReference type="GO" id="GO:0006355">
    <property type="term" value="P:regulation of DNA-templated transcription"/>
    <property type="evidence" value="ECO:0007669"/>
    <property type="project" value="InterPro"/>
</dbReference>
<dbReference type="SUPFAM" id="SSF46894">
    <property type="entry name" value="C-terminal effector domain of the bipartite response regulators"/>
    <property type="match status" value="1"/>
</dbReference>
<dbReference type="PATRIC" id="fig|1179773.3.peg.7943"/>
<dbReference type="InterPro" id="IPR016032">
    <property type="entry name" value="Sig_transdc_resp-reg_C-effctor"/>
</dbReference>
<evidence type="ECO:0000259" key="4">
    <source>
        <dbReference type="PROSITE" id="PS51755"/>
    </source>
</evidence>
<dbReference type="Gene3D" id="1.10.10.10">
    <property type="entry name" value="Winged helix-like DNA-binding domain superfamily/Winged helix DNA-binding domain"/>
    <property type="match status" value="1"/>
</dbReference>
<dbReference type="PANTHER" id="PTHR47691:SF3">
    <property type="entry name" value="HTH-TYPE TRANSCRIPTIONAL REGULATOR RV0890C-RELATED"/>
    <property type="match status" value="1"/>
</dbReference>
<dbReference type="InterPro" id="IPR036388">
    <property type="entry name" value="WH-like_DNA-bd_sf"/>
</dbReference>
<protein>
    <submittedName>
        <fullName evidence="5">Multidomain-containing protein family</fullName>
    </submittedName>
</protein>
<organism evidence="5 6">
    <name type="scientific">Saccharothrix espanaensis (strain ATCC 51144 / DSM 44229 / JCM 9112 / NBRC 15066 / NRRL 15764)</name>
    <dbReference type="NCBI Taxonomy" id="1179773"/>
    <lineage>
        <taxon>Bacteria</taxon>
        <taxon>Bacillati</taxon>
        <taxon>Actinomycetota</taxon>
        <taxon>Actinomycetes</taxon>
        <taxon>Pseudonocardiales</taxon>
        <taxon>Pseudonocardiaceae</taxon>
        <taxon>Saccharothrix</taxon>
    </lineage>
</organism>
<dbReference type="STRING" id="1179773.BN6_78680"/>
<dbReference type="SMART" id="SM00862">
    <property type="entry name" value="Trans_reg_C"/>
    <property type="match status" value="1"/>
</dbReference>
<dbReference type="Gene3D" id="1.25.40.10">
    <property type="entry name" value="Tetratricopeptide repeat domain"/>
    <property type="match status" value="3"/>
</dbReference>
<dbReference type="OrthoDB" id="9812579at2"/>
<dbReference type="Proteomes" id="UP000006281">
    <property type="component" value="Chromosome"/>
</dbReference>
<dbReference type="GO" id="GO:0000160">
    <property type="term" value="P:phosphorelay signal transduction system"/>
    <property type="evidence" value="ECO:0007669"/>
    <property type="project" value="InterPro"/>
</dbReference>
<dbReference type="CDD" id="cd15831">
    <property type="entry name" value="BTAD"/>
    <property type="match status" value="1"/>
</dbReference>
<accession>K0K9U9</accession>
<dbReference type="eggNOG" id="COG3629">
    <property type="taxonomic scope" value="Bacteria"/>
</dbReference>
<dbReference type="GO" id="GO:0003677">
    <property type="term" value="F:DNA binding"/>
    <property type="evidence" value="ECO:0007669"/>
    <property type="project" value="UniProtKB-UniRule"/>
</dbReference>
<feature type="domain" description="OmpR/PhoB-type" evidence="4">
    <location>
        <begin position="1"/>
        <end position="90"/>
    </location>
</feature>
<dbReference type="HOGENOM" id="CLU_004665_1_3_11"/>
<dbReference type="SMART" id="SM01043">
    <property type="entry name" value="BTAD"/>
    <property type="match status" value="1"/>
</dbReference>
<dbReference type="Pfam" id="PF03704">
    <property type="entry name" value="BTAD"/>
    <property type="match status" value="1"/>
</dbReference>
<dbReference type="KEGG" id="sesp:BN6_78680"/>
<dbReference type="SUPFAM" id="SSF48452">
    <property type="entry name" value="TPR-like"/>
    <property type="match status" value="3"/>
</dbReference>
<evidence type="ECO:0000256" key="3">
    <source>
        <dbReference type="PROSITE-ProRule" id="PRU01091"/>
    </source>
</evidence>
<evidence type="ECO:0000256" key="1">
    <source>
        <dbReference type="ARBA" id="ARBA00005820"/>
    </source>
</evidence>
<evidence type="ECO:0000313" key="5">
    <source>
        <dbReference type="EMBL" id="CCH35086.1"/>
    </source>
</evidence>
<dbReference type="RefSeq" id="WP_015105195.1">
    <property type="nucleotide sequence ID" value="NC_019673.1"/>
</dbReference>
<dbReference type="PANTHER" id="PTHR47691">
    <property type="entry name" value="REGULATOR-RELATED"/>
    <property type="match status" value="1"/>
</dbReference>
<dbReference type="InterPro" id="IPR001867">
    <property type="entry name" value="OmpR/PhoB-type_DNA-bd"/>
</dbReference>
<evidence type="ECO:0000256" key="2">
    <source>
        <dbReference type="ARBA" id="ARBA00023125"/>
    </source>
</evidence>
<dbReference type="InterPro" id="IPR027417">
    <property type="entry name" value="P-loop_NTPase"/>
</dbReference>
<gene>
    <name evidence="5" type="ordered locus">BN6_78680</name>
</gene>
<dbReference type="PROSITE" id="PS51755">
    <property type="entry name" value="OMPR_PHOB"/>
    <property type="match status" value="1"/>
</dbReference>
<feature type="DNA-binding region" description="OmpR/PhoB-type" evidence="3">
    <location>
        <begin position="1"/>
        <end position="90"/>
    </location>
</feature>
<sequence>MRFGVLGPLAVWAADGTPVRVPEAKVRLLLAHLLVAEGRPVPVQRLGAALWGERPPGNPGNTLQTKVSALRRVLGRDVVTWQPPGYALRVDAASSDLLDFRARVAAGDRAGALALWRGEPLAEFADEPFAVGFARRLEDERLAVVEDWAQARLAAGQPVSLADEVARHPLRERLRGLHMRALFLAGRQVEALESYAGLRRLLAEEQGLEPGPDLVEVHRELLSHEVARPRTNLPAPVTELLGRADAVRAVRALLGTSRLVTLTGPGGVGKTRLAVATARAVTAADCVWLVELAGLERADRSGRATVTDAVADVLGLREDAAEDPVERLVAAVRGRDVLLVLDNCERLVEPVARLVSDLLRAAPGVRVLATSQEPLGLAAETVWSVPPLDLPDAVRLFAARAAAAAPGFALTPDNADTVAAVCRRLDGLPLALELAATRVRALGVRALLARLDDRFRLLAGGHRDAPARQRTLRAMIDWSWELLTDAERIILRRLSVVVEGCDLAAAEAICGGGDVPPHDVADVLAGLVNRSLVVAPDQTGPARYRLLESVSDYGRERLREAGESAEVRRRHAAHYRSLAERADPGLRGHDQLDWLARLDADTANLRAALDLDPGLAPHLAWYWFLRGRIQEARRHLTGAWQAAFTVLAGHAAQVVEPVDDPRADWFLGYVLSTVGDMATGERHTERAYTQAKARGDDWGMAAALSDRVSQAMHRGDLDRARDAAERAQELFTALGDRWGLLQSSFALGTLAQLLGDYPQATRLHTGGLRLAEELESWPEVSFTLSWLGRVALLTKDFTAARAYHEKARRLAADRGFSPGEMYAETGLALGARQEGDLAEAERILLRIQDWHRQVGFEAGATLVLAERGFVAELRGDVDKALKLQEEGLRLARQTGDPRAVALGQEGLAGARALAGDHEEAARLLGRAAANRLSVGVPLPAAQRYDVDRITAAAREALGADRFERSFAEGLADRDAS</sequence>
<dbReference type="BioCyc" id="SESP1179773:BN6_RS38050-MONOMER"/>
<dbReference type="InterPro" id="IPR058852">
    <property type="entry name" value="HTH_77"/>
</dbReference>
<dbReference type="eggNOG" id="COG3903">
    <property type="taxonomic scope" value="Bacteria"/>
</dbReference>